<dbReference type="Gene3D" id="1.10.10.10">
    <property type="entry name" value="Winged helix-like DNA-binding domain superfamily/Winged helix DNA-binding domain"/>
    <property type="match status" value="1"/>
</dbReference>
<dbReference type="Pfam" id="PF04255">
    <property type="entry name" value="DUF433"/>
    <property type="match status" value="1"/>
</dbReference>
<keyword evidence="2" id="KW-1185">Reference proteome</keyword>
<dbReference type="Proteomes" id="UP000027982">
    <property type="component" value="Chromosome"/>
</dbReference>
<evidence type="ECO:0000313" key="2">
    <source>
        <dbReference type="Proteomes" id="UP000027982"/>
    </source>
</evidence>
<protein>
    <recommendedName>
        <fullName evidence="3">DUF433 domain-containing protein</fullName>
    </recommendedName>
</protein>
<dbReference type="KEGG" id="fgi:OP10G_0828"/>
<dbReference type="STRING" id="661478.OP10G_0828"/>
<dbReference type="InterPro" id="IPR036388">
    <property type="entry name" value="WH-like_DNA-bd_sf"/>
</dbReference>
<dbReference type="InterPro" id="IPR007367">
    <property type="entry name" value="DUF433"/>
</dbReference>
<dbReference type="EMBL" id="CP007139">
    <property type="protein sequence ID" value="AIE84196.1"/>
    <property type="molecule type" value="Genomic_DNA"/>
</dbReference>
<dbReference type="InterPro" id="IPR009057">
    <property type="entry name" value="Homeodomain-like_sf"/>
</dbReference>
<dbReference type="AlphaFoldDB" id="A0A068NL45"/>
<name>A0A068NL45_FIMGI</name>
<reference evidence="1 2" key="1">
    <citation type="journal article" date="2014" name="PLoS ONE">
        <title>The first complete genome sequence of the class fimbriimonadia in the phylum armatimonadetes.</title>
        <authorList>
            <person name="Hu Z.Y."/>
            <person name="Wang Y.Z."/>
            <person name="Im W.T."/>
            <person name="Wang S.Y."/>
            <person name="Zhao G.P."/>
            <person name="Zheng H.J."/>
            <person name="Quan Z.X."/>
        </authorList>
    </citation>
    <scope>NUCLEOTIDE SEQUENCE [LARGE SCALE GENOMIC DNA]</scope>
    <source>
        <strain evidence="1">Gsoil 348</strain>
    </source>
</reference>
<gene>
    <name evidence="1" type="ORF">OP10G_0828</name>
</gene>
<organism evidence="1 2">
    <name type="scientific">Fimbriimonas ginsengisoli Gsoil 348</name>
    <dbReference type="NCBI Taxonomy" id="661478"/>
    <lineage>
        <taxon>Bacteria</taxon>
        <taxon>Bacillati</taxon>
        <taxon>Armatimonadota</taxon>
        <taxon>Fimbriimonadia</taxon>
        <taxon>Fimbriimonadales</taxon>
        <taxon>Fimbriimonadaceae</taxon>
        <taxon>Fimbriimonas</taxon>
    </lineage>
</organism>
<accession>A0A068NL45</accession>
<proteinExistence type="predicted"/>
<dbReference type="OrthoDB" id="1494556at2"/>
<dbReference type="HOGENOM" id="CLU_2584575_0_0_0"/>
<sequence>MDPSIRHGMLLELLGAGMSIEEILEDYPDLEREDPLAVFAIAARLSSPTRLIEILPSVHSTLEGCQKLAPGFLPRVRRSV</sequence>
<dbReference type="RefSeq" id="WP_084179735.1">
    <property type="nucleotide sequence ID" value="NZ_CP007139.1"/>
</dbReference>
<evidence type="ECO:0008006" key="3">
    <source>
        <dbReference type="Google" id="ProtNLM"/>
    </source>
</evidence>
<evidence type="ECO:0000313" key="1">
    <source>
        <dbReference type="EMBL" id="AIE84196.1"/>
    </source>
</evidence>
<dbReference type="SUPFAM" id="SSF46689">
    <property type="entry name" value="Homeodomain-like"/>
    <property type="match status" value="1"/>
</dbReference>